<evidence type="ECO:0000256" key="3">
    <source>
        <dbReference type="PIRNR" id="PIRNR001365"/>
    </source>
</evidence>
<dbReference type="SMART" id="SM01130">
    <property type="entry name" value="DHDPS"/>
    <property type="match status" value="1"/>
</dbReference>
<dbReference type="PANTHER" id="PTHR12128">
    <property type="entry name" value="DIHYDRODIPICOLINATE SYNTHASE"/>
    <property type="match status" value="1"/>
</dbReference>
<dbReference type="CDD" id="cd00408">
    <property type="entry name" value="DHDPS-like"/>
    <property type="match status" value="1"/>
</dbReference>
<dbReference type="Pfam" id="PF00701">
    <property type="entry name" value="DHDPS"/>
    <property type="match status" value="1"/>
</dbReference>
<keyword evidence="2 3" id="KW-0456">Lyase</keyword>
<keyword evidence="6" id="KW-1185">Reference proteome</keyword>
<dbReference type="InterPro" id="IPR002220">
    <property type="entry name" value="DapA-like"/>
</dbReference>
<sequence length="316" mass="35205">MTRLKEIANGVWPTMITPFTEDKQVDYNGLEQLIEWYISQGVDGLFAVCQSSEMFFLSLEERVKMARFVKEKAGSRVPVIASGHVSDDLEGQIEEIRQIAATGIDAFVIVTNRFAKEEESDEVWISRAQTILENVPGVSFGLYECPYPYKRLLSPQVLSWCASTGRFLFLKDTSCSETEIEAKLEAVKGSSLKLFNANTATLLASLRLGAAGFSGVMANMHPDLYVWLTRNWSAEPQKAETLQAFLSTASLIELQIYPVNAKYYQQQLGLPIALTGRSKDASTFTATRKLEVNQLAATEQAIREHVSLPRPVYAKA</sequence>
<dbReference type="Gene3D" id="3.20.20.70">
    <property type="entry name" value="Aldolase class I"/>
    <property type="match status" value="1"/>
</dbReference>
<evidence type="ECO:0000313" key="5">
    <source>
        <dbReference type="EMBL" id="MBD2865806.1"/>
    </source>
</evidence>
<organism evidence="5 6">
    <name type="scientific">Paenibacillus oceani</name>
    <dbReference type="NCBI Taxonomy" id="2772510"/>
    <lineage>
        <taxon>Bacteria</taxon>
        <taxon>Bacillati</taxon>
        <taxon>Bacillota</taxon>
        <taxon>Bacilli</taxon>
        <taxon>Bacillales</taxon>
        <taxon>Paenibacillaceae</taxon>
        <taxon>Paenibacillus</taxon>
    </lineage>
</organism>
<name>A0A927CGJ1_9BACL</name>
<protein>
    <submittedName>
        <fullName evidence="5">Dihydrodipicolinate synthase family protein</fullName>
    </submittedName>
</protein>
<evidence type="ECO:0000256" key="1">
    <source>
        <dbReference type="ARBA" id="ARBA00007592"/>
    </source>
</evidence>
<comment type="caution">
    <text evidence="5">The sequence shown here is derived from an EMBL/GenBank/DDBJ whole genome shotgun (WGS) entry which is preliminary data.</text>
</comment>
<gene>
    <name evidence="5" type="ORF">IDH45_27875</name>
</gene>
<proteinExistence type="inferred from homology"/>
<dbReference type="GO" id="GO:0008840">
    <property type="term" value="F:4-hydroxy-tetrahydrodipicolinate synthase activity"/>
    <property type="evidence" value="ECO:0007669"/>
    <property type="project" value="TreeGrafter"/>
</dbReference>
<dbReference type="SUPFAM" id="SSF51569">
    <property type="entry name" value="Aldolase"/>
    <property type="match status" value="1"/>
</dbReference>
<dbReference type="AlphaFoldDB" id="A0A927CGJ1"/>
<evidence type="ECO:0000256" key="2">
    <source>
        <dbReference type="ARBA" id="ARBA00023239"/>
    </source>
</evidence>
<comment type="similarity">
    <text evidence="1 3">Belongs to the DapA family.</text>
</comment>
<evidence type="ECO:0000313" key="6">
    <source>
        <dbReference type="Proteomes" id="UP000639396"/>
    </source>
</evidence>
<accession>A0A927CGJ1</accession>
<evidence type="ECO:0000256" key="4">
    <source>
        <dbReference type="PIRSR" id="PIRSR001365-1"/>
    </source>
</evidence>
<feature type="active site" description="Schiff-base intermediate with substrate" evidence="4">
    <location>
        <position position="171"/>
    </location>
</feature>
<feature type="active site" description="Proton donor/acceptor" evidence="4">
    <location>
        <position position="143"/>
    </location>
</feature>
<dbReference type="PANTHER" id="PTHR12128:SF66">
    <property type="entry name" value="4-HYDROXY-2-OXOGLUTARATE ALDOLASE, MITOCHONDRIAL"/>
    <property type="match status" value="1"/>
</dbReference>
<dbReference type="PIRSF" id="PIRSF001365">
    <property type="entry name" value="DHDPS"/>
    <property type="match status" value="1"/>
</dbReference>
<dbReference type="EMBL" id="JACXJA010000047">
    <property type="protein sequence ID" value="MBD2865806.1"/>
    <property type="molecule type" value="Genomic_DNA"/>
</dbReference>
<dbReference type="Proteomes" id="UP000639396">
    <property type="component" value="Unassembled WGS sequence"/>
</dbReference>
<reference evidence="5" key="1">
    <citation type="submission" date="2020-09" db="EMBL/GenBank/DDBJ databases">
        <title>A novel bacterium of genus Paenibacillus, isolated from South China Sea.</title>
        <authorList>
            <person name="Huang H."/>
            <person name="Mo K."/>
            <person name="Hu Y."/>
        </authorList>
    </citation>
    <scope>NUCLEOTIDE SEQUENCE</scope>
    <source>
        <strain evidence="5">IB182363</strain>
    </source>
</reference>
<dbReference type="InterPro" id="IPR013785">
    <property type="entry name" value="Aldolase_TIM"/>
</dbReference>